<dbReference type="SUPFAM" id="SSF111331">
    <property type="entry name" value="NAD kinase/diacylglycerol kinase-like"/>
    <property type="match status" value="1"/>
</dbReference>
<dbReference type="HAMAP" id="MF_00361">
    <property type="entry name" value="NAD_kinase"/>
    <property type="match status" value="1"/>
</dbReference>
<evidence type="ECO:0000256" key="1">
    <source>
        <dbReference type="ARBA" id="ARBA00010995"/>
    </source>
</evidence>
<accession>A0A9N9BU50</accession>
<keyword evidence="6" id="KW-0521">NADP</keyword>
<dbReference type="GO" id="GO:0006741">
    <property type="term" value="P:NADP+ biosynthetic process"/>
    <property type="evidence" value="ECO:0007669"/>
    <property type="project" value="InterPro"/>
</dbReference>
<dbReference type="InterPro" id="IPR017438">
    <property type="entry name" value="ATP-NAD_kinase_N"/>
</dbReference>
<dbReference type="GO" id="GO:0019674">
    <property type="term" value="P:NAD+ metabolic process"/>
    <property type="evidence" value="ECO:0007669"/>
    <property type="project" value="InterPro"/>
</dbReference>
<evidence type="ECO:0000256" key="7">
    <source>
        <dbReference type="ARBA" id="ARBA00023027"/>
    </source>
</evidence>
<dbReference type="GO" id="GO:0003951">
    <property type="term" value="F:NAD+ kinase activity"/>
    <property type="evidence" value="ECO:0007669"/>
    <property type="project" value="InterPro"/>
</dbReference>
<dbReference type="FunFam" id="2.60.200.30:FF:000009">
    <property type="entry name" value="Poly(P)/ATP NAD kinase"/>
    <property type="match status" value="1"/>
</dbReference>
<evidence type="ECO:0000256" key="3">
    <source>
        <dbReference type="ARBA" id="ARBA00022741"/>
    </source>
</evidence>
<dbReference type="OrthoDB" id="24581at2759"/>
<evidence type="ECO:0000256" key="5">
    <source>
        <dbReference type="ARBA" id="ARBA00022840"/>
    </source>
</evidence>
<name>A0A9N9BU50_9GLOM</name>
<dbReference type="Gene3D" id="2.60.200.30">
    <property type="entry name" value="Probable inorganic polyphosphate/atp-NAD kinase, domain 2"/>
    <property type="match status" value="1"/>
</dbReference>
<evidence type="ECO:0000313" key="8">
    <source>
        <dbReference type="EMBL" id="CAG8581166.1"/>
    </source>
</evidence>
<dbReference type="Pfam" id="PF01513">
    <property type="entry name" value="NAD_kinase"/>
    <property type="match status" value="1"/>
</dbReference>
<dbReference type="InterPro" id="IPR002504">
    <property type="entry name" value="NADK"/>
</dbReference>
<protein>
    <submittedName>
        <fullName evidence="8">2347_t:CDS:1</fullName>
    </submittedName>
</protein>
<dbReference type="PANTHER" id="PTHR20275:SF26">
    <property type="entry name" value="NADH KINASE POS5, MITOCHONDRIAL"/>
    <property type="match status" value="1"/>
</dbReference>
<dbReference type="Pfam" id="PF20143">
    <property type="entry name" value="NAD_kinase_C"/>
    <property type="match status" value="1"/>
</dbReference>
<proteinExistence type="inferred from homology"/>
<keyword evidence="2" id="KW-0808">Transferase</keyword>
<reference evidence="8" key="1">
    <citation type="submission" date="2021-06" db="EMBL/GenBank/DDBJ databases">
        <authorList>
            <person name="Kallberg Y."/>
            <person name="Tangrot J."/>
            <person name="Rosling A."/>
        </authorList>
    </citation>
    <scope>NUCLEOTIDE SEQUENCE</scope>
    <source>
        <strain evidence="8">FL966</strain>
    </source>
</reference>
<dbReference type="PANTHER" id="PTHR20275">
    <property type="entry name" value="NAD KINASE"/>
    <property type="match status" value="1"/>
</dbReference>
<organism evidence="8 9">
    <name type="scientific">Cetraspora pellucida</name>
    <dbReference type="NCBI Taxonomy" id="1433469"/>
    <lineage>
        <taxon>Eukaryota</taxon>
        <taxon>Fungi</taxon>
        <taxon>Fungi incertae sedis</taxon>
        <taxon>Mucoromycota</taxon>
        <taxon>Glomeromycotina</taxon>
        <taxon>Glomeromycetes</taxon>
        <taxon>Diversisporales</taxon>
        <taxon>Gigasporaceae</taxon>
        <taxon>Cetraspora</taxon>
    </lineage>
</organism>
<keyword evidence="5" id="KW-0067">ATP-binding</keyword>
<keyword evidence="9" id="KW-1185">Reference proteome</keyword>
<evidence type="ECO:0000256" key="2">
    <source>
        <dbReference type="ARBA" id="ARBA00022679"/>
    </source>
</evidence>
<dbReference type="GO" id="GO:0005524">
    <property type="term" value="F:ATP binding"/>
    <property type="evidence" value="ECO:0007669"/>
    <property type="project" value="UniProtKB-KW"/>
</dbReference>
<dbReference type="Gene3D" id="3.40.50.10330">
    <property type="entry name" value="Probable inorganic polyphosphate/atp-NAD kinase, domain 1"/>
    <property type="match status" value="1"/>
</dbReference>
<keyword evidence="3" id="KW-0547">Nucleotide-binding</keyword>
<comment type="similarity">
    <text evidence="1">Belongs to the NAD kinase family.</text>
</comment>
<dbReference type="InterPro" id="IPR017437">
    <property type="entry name" value="ATP-NAD_kinase_PpnK-typ_C"/>
</dbReference>
<sequence length="493" mass="55215">MNGLFAFKGLETMVLFESVALESIGAKVIHRGEFLAELFVKLLCIRSYAVASVRSDDGGIDIICEVATTRFIVQCRPIVDELLGVLTRTKQPKGTIGIIVGPSMDNLTPGAISAALEIAKPSELFTYPIIVTDPDRLLKYMINAVLDKLHESDETDRKQSKESIITDIRQTIGSTYGGNYKLRWVQQPRSVFVVKKPSSESTEKAFVELISWLHDKYPQLNIIIEQETTKEFQNKLPFVYIIPEGQKDEYTRVVDFVVTLGGDGTILHVSSQFDHSVPPIISFSMGTLGFLLPFHIRQYESALESLIKGDVSLLLRMRLMCSMWNAERKRIVWNDKEIGILGNLQAMNEVNLHRGRFPHLTAINCFVDEQFLTNAVADGLITATPTGSTAYSLSAGGPIIHPSVQSILLTPICPRSLSFRPISLPPTAKIKMKISEESRAPLEVTVDGRVEMSPYPIPCVNRVGEGVDWVKDINELLKWNQNFVNKQLLTHWW</sequence>
<gene>
    <name evidence="8" type="ORF">CPELLU_LOCUS6095</name>
</gene>
<comment type="caution">
    <text evidence="8">The sequence shown here is derived from an EMBL/GenBank/DDBJ whole genome shotgun (WGS) entry which is preliminary data.</text>
</comment>
<evidence type="ECO:0000256" key="6">
    <source>
        <dbReference type="ARBA" id="ARBA00022857"/>
    </source>
</evidence>
<dbReference type="Proteomes" id="UP000789759">
    <property type="component" value="Unassembled WGS sequence"/>
</dbReference>
<dbReference type="InterPro" id="IPR016064">
    <property type="entry name" value="NAD/diacylglycerol_kinase_sf"/>
</dbReference>
<evidence type="ECO:0000313" key="9">
    <source>
        <dbReference type="Proteomes" id="UP000789759"/>
    </source>
</evidence>
<dbReference type="AlphaFoldDB" id="A0A9N9BU50"/>
<keyword evidence="7" id="KW-0520">NAD</keyword>
<evidence type="ECO:0000256" key="4">
    <source>
        <dbReference type="ARBA" id="ARBA00022777"/>
    </source>
</evidence>
<dbReference type="EMBL" id="CAJVQA010003698">
    <property type="protein sequence ID" value="CAG8581166.1"/>
    <property type="molecule type" value="Genomic_DNA"/>
</dbReference>
<keyword evidence="4" id="KW-0418">Kinase</keyword>